<dbReference type="AlphaFoldDB" id="A0A0N1IQN0"/>
<dbReference type="EMBL" id="LADJ01040278">
    <property type="protein sequence ID" value="KPJ21356.1"/>
    <property type="molecule type" value="Genomic_DNA"/>
</dbReference>
<evidence type="ECO:0000256" key="1">
    <source>
        <dbReference type="SAM" id="MobiDB-lite"/>
    </source>
</evidence>
<sequence length="85" mass="9594">MPGTSSHSTIRLSRKGMKRVSQHGYGDHYVHIKIQQAPTSRPHVTSSATVTRVSRPTSVPTQRPVAGLYTRKIARRKQRFDQRNG</sequence>
<dbReference type="GO" id="GO:0051082">
    <property type="term" value="F:unfolded protein binding"/>
    <property type="evidence" value="ECO:0007669"/>
    <property type="project" value="InterPro"/>
</dbReference>
<dbReference type="InterPro" id="IPR008971">
    <property type="entry name" value="HSP40/DnaJ_pept-bd"/>
</dbReference>
<comment type="caution">
    <text evidence="2">The sequence shown here is derived from an EMBL/GenBank/DDBJ whole genome shotgun (WGS) entry which is preliminary data.</text>
</comment>
<protein>
    <submittedName>
        <fullName evidence="2">Uncharacterized protein</fullName>
    </submittedName>
</protein>
<feature type="region of interest" description="Disordered" evidence="1">
    <location>
        <begin position="37"/>
        <end position="64"/>
    </location>
</feature>
<feature type="compositionally biased region" description="Polar residues" evidence="1">
    <location>
        <begin position="37"/>
        <end position="61"/>
    </location>
</feature>
<dbReference type="InParanoid" id="A0A0N1IQN0"/>
<dbReference type="GO" id="GO:0006457">
    <property type="term" value="P:protein folding"/>
    <property type="evidence" value="ECO:0007669"/>
    <property type="project" value="InterPro"/>
</dbReference>
<dbReference type="Proteomes" id="UP000053240">
    <property type="component" value="Unassembled WGS sequence"/>
</dbReference>
<evidence type="ECO:0000313" key="2">
    <source>
        <dbReference type="EMBL" id="KPJ21356.1"/>
    </source>
</evidence>
<keyword evidence="3" id="KW-1185">Reference proteome</keyword>
<accession>A0A0N1IQN0</accession>
<reference evidence="2 3" key="1">
    <citation type="journal article" date="2015" name="Nat. Commun.">
        <title>Outbred genome sequencing and CRISPR/Cas9 gene editing in butterflies.</title>
        <authorList>
            <person name="Li X."/>
            <person name="Fan D."/>
            <person name="Zhang W."/>
            <person name="Liu G."/>
            <person name="Zhang L."/>
            <person name="Zhao L."/>
            <person name="Fang X."/>
            <person name="Chen L."/>
            <person name="Dong Y."/>
            <person name="Chen Y."/>
            <person name="Ding Y."/>
            <person name="Zhao R."/>
            <person name="Feng M."/>
            <person name="Zhu Y."/>
            <person name="Feng Y."/>
            <person name="Jiang X."/>
            <person name="Zhu D."/>
            <person name="Xiang H."/>
            <person name="Feng X."/>
            <person name="Li S."/>
            <person name="Wang J."/>
            <person name="Zhang G."/>
            <person name="Kronforst M.R."/>
            <person name="Wang W."/>
        </authorList>
    </citation>
    <scope>NUCLEOTIDE SEQUENCE [LARGE SCALE GENOMIC DNA]</scope>
    <source>
        <strain evidence="2">Ya'a_city_454_Pm</strain>
        <tissue evidence="2">Whole body</tissue>
    </source>
</reference>
<feature type="compositionally biased region" description="Basic residues" evidence="1">
    <location>
        <begin position="12"/>
        <end position="21"/>
    </location>
</feature>
<proteinExistence type="predicted"/>
<dbReference type="SUPFAM" id="SSF49493">
    <property type="entry name" value="HSP40/DnaJ peptide-binding domain"/>
    <property type="match status" value="1"/>
</dbReference>
<evidence type="ECO:0000313" key="3">
    <source>
        <dbReference type="Proteomes" id="UP000053240"/>
    </source>
</evidence>
<gene>
    <name evidence="2" type="ORF">RR48_00575</name>
</gene>
<feature type="region of interest" description="Disordered" evidence="1">
    <location>
        <begin position="1"/>
        <end position="22"/>
    </location>
</feature>
<dbReference type="Gene3D" id="2.60.260.20">
    <property type="entry name" value="Urease metallochaperone UreE, N-terminal domain"/>
    <property type="match status" value="1"/>
</dbReference>
<feature type="compositionally biased region" description="Polar residues" evidence="1">
    <location>
        <begin position="1"/>
        <end position="11"/>
    </location>
</feature>
<name>A0A0N1IQN0_PAPMA</name>
<dbReference type="STRING" id="76193.A0A0N1IQN0"/>
<organism evidence="2 3">
    <name type="scientific">Papilio machaon</name>
    <name type="common">Old World swallowtail butterfly</name>
    <dbReference type="NCBI Taxonomy" id="76193"/>
    <lineage>
        <taxon>Eukaryota</taxon>
        <taxon>Metazoa</taxon>
        <taxon>Ecdysozoa</taxon>
        <taxon>Arthropoda</taxon>
        <taxon>Hexapoda</taxon>
        <taxon>Insecta</taxon>
        <taxon>Pterygota</taxon>
        <taxon>Neoptera</taxon>
        <taxon>Endopterygota</taxon>
        <taxon>Lepidoptera</taxon>
        <taxon>Glossata</taxon>
        <taxon>Ditrysia</taxon>
        <taxon>Papilionoidea</taxon>
        <taxon>Papilionidae</taxon>
        <taxon>Papilioninae</taxon>
        <taxon>Papilio</taxon>
    </lineage>
</organism>